<protein>
    <submittedName>
        <fullName evidence="2">Transposase</fullName>
    </submittedName>
</protein>
<feature type="domain" description="MULE transposase" evidence="1">
    <location>
        <begin position="102"/>
        <end position="156"/>
    </location>
</feature>
<accession>A0A4Q9UYJ8</accession>
<dbReference type="InterPro" id="IPR018289">
    <property type="entry name" value="MULE_transposase_dom"/>
</dbReference>
<proteinExistence type="predicted"/>
<evidence type="ECO:0000259" key="1">
    <source>
        <dbReference type="Pfam" id="PF10551"/>
    </source>
</evidence>
<keyword evidence="3" id="KW-1185">Reference proteome</keyword>
<name>A0A4Q9UYJ8_9ACTO</name>
<dbReference type="OrthoDB" id="9793302at2"/>
<sequence length="291" mass="33391">MVEPVRARPGTGAWCVAPRPLPSVLDRPGRHRCGDSTRGCSALVRVERGLSRADRRDMAWCWNVPVPEPAVTGEVYTALMADGTYFQDWRLIVAFNGHHVIGWQWAEKENKAAYLAALSRFPPPQIVVIDGHKAAFEAVRQVWPGVLIQRCLFHTKARVRQLITMRPRTQCGIEIKQLTDMLSAIRNPIQASSWLVAYYQWEQRWEKFLKERTYRGVRDNSWHDVRTWQYTHRELRAIRSMYRGMIKYNTLFAYLTPLINNPNATPLPRTTSPLEGGTTLASKICYAVTVA</sequence>
<organism evidence="2 3">
    <name type="scientific">Arcanobacterium bovis</name>
    <dbReference type="NCBI Taxonomy" id="2529275"/>
    <lineage>
        <taxon>Bacteria</taxon>
        <taxon>Bacillati</taxon>
        <taxon>Actinomycetota</taxon>
        <taxon>Actinomycetes</taxon>
        <taxon>Actinomycetales</taxon>
        <taxon>Actinomycetaceae</taxon>
        <taxon>Arcanobacterium</taxon>
    </lineage>
</organism>
<dbReference type="AlphaFoldDB" id="A0A4Q9UYJ8"/>
<dbReference type="Proteomes" id="UP000293036">
    <property type="component" value="Unassembled WGS sequence"/>
</dbReference>
<dbReference type="EMBL" id="SJDT01000011">
    <property type="protein sequence ID" value="TBW20730.1"/>
    <property type="molecule type" value="Genomic_DNA"/>
</dbReference>
<dbReference type="Pfam" id="PF10551">
    <property type="entry name" value="MULE"/>
    <property type="match status" value="1"/>
</dbReference>
<comment type="caution">
    <text evidence="2">The sequence shown here is derived from an EMBL/GenBank/DDBJ whole genome shotgun (WGS) entry which is preliminary data.</text>
</comment>
<evidence type="ECO:0000313" key="2">
    <source>
        <dbReference type="EMBL" id="TBW20730.1"/>
    </source>
</evidence>
<gene>
    <name evidence="2" type="ORF">EZJ44_08400</name>
</gene>
<evidence type="ECO:0000313" key="3">
    <source>
        <dbReference type="Proteomes" id="UP000293036"/>
    </source>
</evidence>
<reference evidence="2 3" key="1">
    <citation type="submission" date="2019-02" db="EMBL/GenBank/DDBJ databases">
        <title>Arcanobacterium bovis sp. nov., isolated from the milk of a cow with mastitis.</title>
        <authorList>
            <person name="Sammra O."/>
            <person name="Foster G."/>
            <person name="Hassan A."/>
            <person name="Alssahen M."/>
            <person name="Laemmler C."/>
            <person name="Borowiak M."/>
            <person name="Malorny B."/>
            <person name="Abdulmawjood A."/>
        </authorList>
    </citation>
    <scope>NUCLEOTIDE SEQUENCE [LARGE SCALE GENOMIC DNA]</scope>
    <source>
        <strain evidence="2 3">C605018/01/1</strain>
    </source>
</reference>